<proteinExistence type="predicted"/>
<comment type="caution">
    <text evidence="1">The sequence shown here is derived from an EMBL/GenBank/DDBJ whole genome shotgun (WGS) entry which is preliminary data.</text>
</comment>
<keyword evidence="2" id="KW-1185">Reference proteome</keyword>
<reference evidence="1 2" key="1">
    <citation type="submission" date="2020-09" db="EMBL/GenBank/DDBJ databases">
        <title>De no assembly of potato wild relative species, Solanum commersonii.</title>
        <authorList>
            <person name="Cho K."/>
        </authorList>
    </citation>
    <scope>NUCLEOTIDE SEQUENCE [LARGE SCALE GENOMIC DNA]</scope>
    <source>
        <strain evidence="1">LZ3.2</strain>
        <tissue evidence="1">Leaf</tissue>
    </source>
</reference>
<protein>
    <submittedName>
        <fullName evidence="1">Uncharacterized protein</fullName>
    </submittedName>
</protein>
<dbReference type="EMBL" id="JACXVP010000012">
    <property type="protein sequence ID" value="KAG5569526.1"/>
    <property type="molecule type" value="Genomic_DNA"/>
</dbReference>
<sequence>MLTLFGNGPDKELLDKSKFSRCVKFKIEEGNGPMKLLNMASEMIGTKIQLSDLCEVANGIRNETR</sequence>
<organism evidence="1 2">
    <name type="scientific">Solanum commersonii</name>
    <name type="common">Commerson's wild potato</name>
    <name type="synonym">Commerson's nightshade</name>
    <dbReference type="NCBI Taxonomy" id="4109"/>
    <lineage>
        <taxon>Eukaryota</taxon>
        <taxon>Viridiplantae</taxon>
        <taxon>Streptophyta</taxon>
        <taxon>Embryophyta</taxon>
        <taxon>Tracheophyta</taxon>
        <taxon>Spermatophyta</taxon>
        <taxon>Magnoliopsida</taxon>
        <taxon>eudicotyledons</taxon>
        <taxon>Gunneridae</taxon>
        <taxon>Pentapetalae</taxon>
        <taxon>asterids</taxon>
        <taxon>lamiids</taxon>
        <taxon>Solanales</taxon>
        <taxon>Solanaceae</taxon>
        <taxon>Solanoideae</taxon>
        <taxon>Solaneae</taxon>
        <taxon>Solanum</taxon>
    </lineage>
</organism>
<dbReference type="Proteomes" id="UP000824120">
    <property type="component" value="Chromosome 12"/>
</dbReference>
<evidence type="ECO:0000313" key="1">
    <source>
        <dbReference type="EMBL" id="KAG5569526.1"/>
    </source>
</evidence>
<accession>A0A9J5W301</accession>
<gene>
    <name evidence="1" type="ORF">H5410_059292</name>
</gene>
<name>A0A9J5W301_SOLCO</name>
<dbReference type="AlphaFoldDB" id="A0A9J5W301"/>
<evidence type="ECO:0000313" key="2">
    <source>
        <dbReference type="Proteomes" id="UP000824120"/>
    </source>
</evidence>